<comment type="caution">
    <text evidence="1">The sequence shown here is derived from an EMBL/GenBank/DDBJ whole genome shotgun (WGS) entry which is preliminary data.</text>
</comment>
<protein>
    <submittedName>
        <fullName evidence="1">Uncharacterized protein</fullName>
    </submittedName>
</protein>
<dbReference type="Proteomes" id="UP000766550">
    <property type="component" value="Unassembled WGS sequence"/>
</dbReference>
<reference evidence="1 2" key="1">
    <citation type="submission" date="2021-06" db="EMBL/GenBank/DDBJ databases">
        <title>New haloarchaea isolates fom saline soil.</title>
        <authorList>
            <person name="Duran-Viseras A."/>
            <person name="Sanchez-Porro C.S."/>
            <person name="Ventosa A."/>
        </authorList>
    </citation>
    <scope>NUCLEOTIDE SEQUENCE [LARGE SCALE GENOMIC DNA]</scope>
    <source>
        <strain evidence="1 2">JCM 183640</strain>
    </source>
</reference>
<dbReference type="OrthoDB" id="200656at2157"/>
<dbReference type="RefSeq" id="WP_194242925.1">
    <property type="nucleotide sequence ID" value="NZ_JAHQXF010000002.1"/>
</dbReference>
<keyword evidence="2" id="KW-1185">Reference proteome</keyword>
<gene>
    <name evidence="1" type="ORF">KTS45_10395</name>
</gene>
<dbReference type="AlphaFoldDB" id="A0A8J7Y5T7"/>
<proteinExistence type="predicted"/>
<sequence length="174" mass="19012">MTYGDIEVTVTDAMTSNTVTIDDNTKKSPSNGIFALFKISAHNTDVAEHDGPYVNPVNYETLEKEDGVIYRGGINDIRVFGSGEGGHLPELNRLSEYNGYELGIVGHKLETYPSGNYRPNIAANDTVSGWVVGMIKSDQTPQLKINWKGKSTMWAVDSQTDLSTPTPQGEVITL</sequence>
<name>A0A8J7Y5T7_9EURY</name>
<evidence type="ECO:0000313" key="2">
    <source>
        <dbReference type="Proteomes" id="UP000766550"/>
    </source>
</evidence>
<accession>A0A8J7Y5T7</accession>
<evidence type="ECO:0000313" key="1">
    <source>
        <dbReference type="EMBL" id="MBV0924607.1"/>
    </source>
</evidence>
<organism evidence="1 2">
    <name type="scientific">Haloarcula limicola</name>
    <dbReference type="NCBI Taxonomy" id="1429915"/>
    <lineage>
        <taxon>Archaea</taxon>
        <taxon>Methanobacteriati</taxon>
        <taxon>Methanobacteriota</taxon>
        <taxon>Stenosarchaea group</taxon>
        <taxon>Halobacteria</taxon>
        <taxon>Halobacteriales</taxon>
        <taxon>Haloarculaceae</taxon>
        <taxon>Haloarcula</taxon>
    </lineage>
</organism>
<dbReference type="EMBL" id="JAHQXF010000002">
    <property type="protein sequence ID" value="MBV0924607.1"/>
    <property type="molecule type" value="Genomic_DNA"/>
</dbReference>